<feature type="transmembrane region" description="Helical" evidence="1">
    <location>
        <begin position="12"/>
        <end position="33"/>
    </location>
</feature>
<proteinExistence type="predicted"/>
<organism evidence="2 3">
    <name type="scientific">Yersinia pestis bv. Antiqua (strain Antiqua)</name>
    <dbReference type="NCBI Taxonomy" id="360102"/>
    <lineage>
        <taxon>Bacteria</taxon>
        <taxon>Pseudomonadati</taxon>
        <taxon>Pseudomonadota</taxon>
        <taxon>Gammaproteobacteria</taxon>
        <taxon>Enterobacterales</taxon>
        <taxon>Yersiniaceae</taxon>
        <taxon>Yersinia</taxon>
    </lineage>
</organism>
<gene>
    <name evidence="2" type="ordered locus">YPA_1019</name>
</gene>
<protein>
    <submittedName>
        <fullName evidence="2">Putative membrane protein</fullName>
    </submittedName>
</protein>
<dbReference type="InterPro" id="IPR035182">
    <property type="entry name" value="PsaF"/>
</dbReference>
<dbReference type="KEGG" id="ypa:YPA_1019"/>
<reference evidence="2 3" key="1">
    <citation type="journal article" date="2006" name="J. Bacteriol.">
        <title>Complete genome sequence of Yersinia pestis strains Antiqua and Nepal516: evidence of gene reduction in an emerging pathogen.</title>
        <authorList>
            <person name="Chain P.S."/>
            <person name="Hu P."/>
            <person name="Malfatti S.A."/>
            <person name="Radnedge L."/>
            <person name="Larimer F."/>
            <person name="Vergez L.M."/>
            <person name="Worsham P."/>
            <person name="Chu M.C."/>
            <person name="Andersen G.L."/>
        </authorList>
    </citation>
    <scope>NUCLEOTIDE SEQUENCE [LARGE SCALE GENOMIC DNA]</scope>
    <source>
        <strain evidence="2 3">Antiqua</strain>
    </source>
</reference>
<dbReference type="EMBL" id="CP000308">
    <property type="protein sequence ID" value="ABG12986.1"/>
    <property type="molecule type" value="Genomic_DNA"/>
</dbReference>
<keyword evidence="1" id="KW-0812">Transmembrane</keyword>
<evidence type="ECO:0000313" key="3">
    <source>
        <dbReference type="Proteomes" id="UP000001971"/>
    </source>
</evidence>
<dbReference type="Proteomes" id="UP000001971">
    <property type="component" value="Chromosome"/>
</dbReference>
<dbReference type="AlphaFoldDB" id="A0A0H2Y4P0"/>
<name>A0A0H2Y4P0_YERPA</name>
<sequence length="166" mass="18961">MQTAMKAKSLTLISITVMFFLFLIYSFNDLFFYSEVKYGDIHEHLDLRMQGIRFSLSHYIIDDKSQLVISEGIYGIGLKMPTGKYYLFPLHSYQSSPDNMARGSLNSLASPLSLYVYEIHNKKNNVVTFFNGDRGFIDVNGETIHLSSLFLGVQGEHIHTSYHDVS</sequence>
<dbReference type="Pfam" id="PF17550">
    <property type="entry name" value="PsaF"/>
    <property type="match status" value="1"/>
</dbReference>
<evidence type="ECO:0000256" key="1">
    <source>
        <dbReference type="SAM" id="Phobius"/>
    </source>
</evidence>
<accession>A0A0H2Y4P0</accession>
<keyword evidence="1" id="KW-1133">Transmembrane helix</keyword>
<evidence type="ECO:0000313" key="2">
    <source>
        <dbReference type="EMBL" id="ABG12986.1"/>
    </source>
</evidence>
<keyword evidence="1" id="KW-0472">Membrane</keyword>